<accession>A0A9X1VAS4</accession>
<dbReference type="AlphaFoldDB" id="A0A9X1VAS4"/>
<sequence length="408" mass="47226">MSLTTHLEDGFFMAIGIIIILQVIVIVSSAISTRFRRRRRAVSLGRLHLPEILVKENRVQIYTYGMTLYEAMLEDIQAAKQSICIESFIWKGDRIGSAFKQAVCKKAREGVDVYVIFDSFANMVVPAEFKRFPHNVHLLQYKAWRRLWDVFDPRRLARDHRKLLVIDQQIGYVGGYNIGDLYGAKWRDTHVRIKGEAAKNLYSSFVDFWNTHASTDQHIEKETASLFPYIRLYANDATRLMFPIRSMYIEAIDLAKDRILLTTPYFIPDRYVLNSLIRAATRGVDVRLMVPLQSNHLLADWLAHTYFTECLRKGVRIFLYQGAMIHAKTATIDGTWSTVGTANLDRLSLLGNFELNIEFLNPEVAEQMDIVFVSDLQHCKELHLEEWVQRSILHKLGELVLSPLWPFL</sequence>
<proteinExistence type="predicted"/>
<evidence type="ECO:0000259" key="2">
    <source>
        <dbReference type="PROSITE" id="PS50035"/>
    </source>
</evidence>
<feature type="domain" description="PLD phosphodiesterase" evidence="2">
    <location>
        <begin position="321"/>
        <end position="348"/>
    </location>
</feature>
<dbReference type="InterPro" id="IPR001736">
    <property type="entry name" value="PLipase_D/transphosphatidylase"/>
</dbReference>
<dbReference type="GO" id="GO:0030572">
    <property type="term" value="F:phosphatidyltransferase activity"/>
    <property type="evidence" value="ECO:0007669"/>
    <property type="project" value="UniProtKB-ARBA"/>
</dbReference>
<dbReference type="PROSITE" id="PS50035">
    <property type="entry name" value="PLD"/>
    <property type="match status" value="2"/>
</dbReference>
<dbReference type="PANTHER" id="PTHR21248">
    <property type="entry name" value="CARDIOLIPIN SYNTHASE"/>
    <property type="match status" value="1"/>
</dbReference>
<gene>
    <name evidence="3" type="primary">clsA</name>
    <name evidence="3" type="ORF">MM817_00787</name>
</gene>
<keyword evidence="1" id="KW-1133">Transmembrane helix</keyword>
<reference evidence="3" key="1">
    <citation type="submission" date="2022-03" db="EMBL/GenBank/DDBJ databases">
        <title>Draft Genome Sequence of Firmicute Strain S0AB, a Heterotrophic Iron/Sulfur-Oxidizing Extreme Acidophile.</title>
        <authorList>
            <person name="Vergara E."/>
            <person name="Pakostova E."/>
            <person name="Johnson D.B."/>
            <person name="Holmes D.S."/>
        </authorList>
    </citation>
    <scope>NUCLEOTIDE SEQUENCE</scope>
    <source>
        <strain evidence="3">S0AB</strain>
    </source>
</reference>
<dbReference type="EC" id="2.7.8.-" evidence="3"/>
<dbReference type="PANTHER" id="PTHR21248:SF22">
    <property type="entry name" value="PHOSPHOLIPASE D"/>
    <property type="match status" value="1"/>
</dbReference>
<dbReference type="RefSeq" id="WP_241712112.1">
    <property type="nucleotide sequence ID" value="NZ_JALBUF010000001.1"/>
</dbReference>
<dbReference type="Gene3D" id="3.30.870.10">
    <property type="entry name" value="Endonuclease Chain A"/>
    <property type="match status" value="2"/>
</dbReference>
<dbReference type="GO" id="GO:0032049">
    <property type="term" value="P:cardiolipin biosynthetic process"/>
    <property type="evidence" value="ECO:0007669"/>
    <property type="project" value="UniProtKB-ARBA"/>
</dbReference>
<dbReference type="Proteomes" id="UP001139263">
    <property type="component" value="Unassembled WGS sequence"/>
</dbReference>
<dbReference type="InterPro" id="IPR025202">
    <property type="entry name" value="PLD-like_dom"/>
</dbReference>
<keyword evidence="1" id="KW-0812">Transmembrane</keyword>
<evidence type="ECO:0000313" key="3">
    <source>
        <dbReference type="EMBL" id="MCI0182527.1"/>
    </source>
</evidence>
<dbReference type="SMART" id="SM00155">
    <property type="entry name" value="PLDc"/>
    <property type="match status" value="2"/>
</dbReference>
<name>A0A9X1VAS4_9BACL</name>
<dbReference type="SUPFAM" id="SSF56024">
    <property type="entry name" value="Phospholipase D/nuclease"/>
    <property type="match status" value="2"/>
</dbReference>
<keyword evidence="4" id="KW-1185">Reference proteome</keyword>
<dbReference type="Pfam" id="PF13091">
    <property type="entry name" value="PLDc_2"/>
    <property type="match status" value="2"/>
</dbReference>
<feature type="transmembrane region" description="Helical" evidence="1">
    <location>
        <begin position="12"/>
        <end position="31"/>
    </location>
</feature>
<evidence type="ECO:0000313" key="4">
    <source>
        <dbReference type="Proteomes" id="UP001139263"/>
    </source>
</evidence>
<protein>
    <submittedName>
        <fullName evidence="3">Major cardiolipin synthase ClsA</fullName>
        <ecNumber evidence="3">2.7.8.-</ecNumber>
    </submittedName>
</protein>
<dbReference type="EMBL" id="JALBUF010000001">
    <property type="protein sequence ID" value="MCI0182527.1"/>
    <property type="molecule type" value="Genomic_DNA"/>
</dbReference>
<keyword evidence="1" id="KW-0472">Membrane</keyword>
<keyword evidence="3" id="KW-0808">Transferase</keyword>
<feature type="domain" description="PLD phosphodiesterase" evidence="2">
    <location>
        <begin position="155"/>
        <end position="182"/>
    </location>
</feature>
<dbReference type="CDD" id="cd09110">
    <property type="entry name" value="PLDc_CLS_1"/>
    <property type="match status" value="1"/>
</dbReference>
<evidence type="ECO:0000256" key="1">
    <source>
        <dbReference type="SAM" id="Phobius"/>
    </source>
</evidence>
<comment type="caution">
    <text evidence="3">The sequence shown here is derived from an EMBL/GenBank/DDBJ whole genome shotgun (WGS) entry which is preliminary data.</text>
</comment>
<dbReference type="CDD" id="cd09159">
    <property type="entry name" value="PLDc_ybhO_like_2"/>
    <property type="match status" value="1"/>
</dbReference>
<organism evidence="3 4">
    <name type="scientific">Sulfoacidibacillus ferrooxidans</name>
    <dbReference type="NCBI Taxonomy" id="2005001"/>
    <lineage>
        <taxon>Bacteria</taxon>
        <taxon>Bacillati</taxon>
        <taxon>Bacillota</taxon>
        <taxon>Bacilli</taxon>
        <taxon>Bacillales</taxon>
        <taxon>Alicyclobacillaceae</taxon>
        <taxon>Sulfoacidibacillus</taxon>
    </lineage>
</organism>